<dbReference type="EMBL" id="CP132921">
    <property type="protein sequence ID" value="WMW05930.1"/>
    <property type="molecule type" value="Genomic_DNA"/>
</dbReference>
<protein>
    <submittedName>
        <fullName evidence="2">NAD(P)-dependent oxidoreductase</fullName>
    </submittedName>
</protein>
<accession>A0ABY9QRZ1</accession>
<feature type="domain" description="NAD-dependent epimerase/dehydratase" evidence="1">
    <location>
        <begin position="4"/>
        <end position="203"/>
    </location>
</feature>
<keyword evidence="3" id="KW-1185">Reference proteome</keyword>
<evidence type="ECO:0000313" key="2">
    <source>
        <dbReference type="EMBL" id="WMW05930.1"/>
    </source>
</evidence>
<reference evidence="2 3" key="1">
    <citation type="submission" date="2023-08" db="EMBL/GenBank/DDBJ databases">
        <title>Complete Genome Sequence of Pseudomonas entomophila TVIN A01.</title>
        <authorList>
            <person name="Shelke T."/>
            <person name="Mahar N.S."/>
            <person name="Gupta I."/>
            <person name="Gupta V."/>
        </authorList>
    </citation>
    <scope>NUCLEOTIDE SEQUENCE [LARGE SCALE GENOMIC DNA]</scope>
    <source>
        <strain evidence="2 3">TVIN-A01</strain>
    </source>
</reference>
<evidence type="ECO:0000313" key="3">
    <source>
        <dbReference type="Proteomes" id="UP001183127"/>
    </source>
</evidence>
<dbReference type="SUPFAM" id="SSF51735">
    <property type="entry name" value="NAD(P)-binding Rossmann-fold domains"/>
    <property type="match status" value="1"/>
</dbReference>
<organism evidence="2 3">
    <name type="scientific">Pseudomonas entomophila</name>
    <dbReference type="NCBI Taxonomy" id="312306"/>
    <lineage>
        <taxon>Bacteria</taxon>
        <taxon>Pseudomonadati</taxon>
        <taxon>Pseudomonadota</taxon>
        <taxon>Gammaproteobacteria</taxon>
        <taxon>Pseudomonadales</taxon>
        <taxon>Pseudomonadaceae</taxon>
        <taxon>Pseudomonas</taxon>
    </lineage>
</organism>
<dbReference type="Proteomes" id="UP001183127">
    <property type="component" value="Chromosome"/>
</dbReference>
<evidence type="ECO:0000259" key="1">
    <source>
        <dbReference type="Pfam" id="PF01370"/>
    </source>
</evidence>
<dbReference type="CDD" id="cd08946">
    <property type="entry name" value="SDR_e"/>
    <property type="match status" value="1"/>
</dbReference>
<dbReference type="InterPro" id="IPR050177">
    <property type="entry name" value="Lipid_A_modif_metabolic_enz"/>
</dbReference>
<name>A0ABY9QRZ1_9PSED</name>
<dbReference type="Pfam" id="PF01370">
    <property type="entry name" value="Epimerase"/>
    <property type="match status" value="1"/>
</dbReference>
<dbReference type="InterPro" id="IPR001509">
    <property type="entry name" value="Epimerase_deHydtase"/>
</dbReference>
<dbReference type="GeneID" id="32803602"/>
<dbReference type="Gene3D" id="3.40.50.720">
    <property type="entry name" value="NAD(P)-binding Rossmann-like Domain"/>
    <property type="match status" value="1"/>
</dbReference>
<sequence length="283" mass="31074">MRSLVIGSTSTLGQALGQALAQLGEVRFAGRREADIPFDLSDWQTPAQVNERFDLVVLAAADFGGPSADDLVRAELVNSVGTLAACRLAQHCGARRVILLSSLSALYQPGDRYYGAYSLSKRHAEEVAALFCAQQGLELTVLRLSQVYDSQARCRRHQPLLYAIADNARAGQAQPFYGTLDARRNYLHLDDLGEICTRVAAQRVTGTFTCAHPEDLRLSQIARAAFEVFATPERISFDASKPDLPDLPMASGCEALYQRIGYWPATDLHTGLTRLKQHQEKHG</sequence>
<proteinExistence type="predicted"/>
<gene>
    <name evidence="2" type="ORF">RAH46_00990</name>
</gene>
<dbReference type="RefSeq" id="WP_011531682.1">
    <property type="nucleotide sequence ID" value="NZ_CP132921.1"/>
</dbReference>
<dbReference type="InterPro" id="IPR036291">
    <property type="entry name" value="NAD(P)-bd_dom_sf"/>
</dbReference>
<dbReference type="PANTHER" id="PTHR43245">
    <property type="entry name" value="BIFUNCTIONAL POLYMYXIN RESISTANCE PROTEIN ARNA"/>
    <property type="match status" value="1"/>
</dbReference>